<dbReference type="InterPro" id="IPR003812">
    <property type="entry name" value="Fido"/>
</dbReference>
<feature type="site" description="Important for autoinhibition of adenylyltransferase activity" evidence="1">
    <location>
        <position position="36"/>
    </location>
</feature>
<reference evidence="4 5" key="1">
    <citation type="submission" date="2018-01" db="EMBL/GenBank/DDBJ databases">
        <title>Draft genome sequence of the feruloyl esterase-producing strain Lactobacillus fermentum CRL 1446, isolated from artisanal goat milk cheese.</title>
        <authorList>
            <person name="Abeijon Mukdsi M.C."/>
            <person name="Saavedra L."/>
            <person name="Gauffin Cano M.P."/>
            <person name="Hebert E.M."/>
            <person name="Medina R.B."/>
        </authorList>
    </citation>
    <scope>NUCLEOTIDE SEQUENCE [LARGE SCALE GENOMIC DNA]</scope>
    <source>
        <strain evidence="4 5">CRL 1446</strain>
    </source>
</reference>
<evidence type="ECO:0000259" key="3">
    <source>
        <dbReference type="PROSITE" id="PS51459"/>
    </source>
</evidence>
<evidence type="ECO:0000256" key="1">
    <source>
        <dbReference type="PIRSR" id="PIRSR640198-3"/>
    </source>
</evidence>
<evidence type="ECO:0000256" key="2">
    <source>
        <dbReference type="SAM" id="MobiDB-lite"/>
    </source>
</evidence>
<dbReference type="Pfam" id="PF02661">
    <property type="entry name" value="Fic"/>
    <property type="match status" value="1"/>
</dbReference>
<comment type="caution">
    <text evidence="4">The sequence shown here is derived from an EMBL/GenBank/DDBJ whole genome shotgun (WGS) entry which is preliminary data.</text>
</comment>
<dbReference type="PANTHER" id="PTHR13504:SF38">
    <property type="entry name" value="FIDO DOMAIN-CONTAINING PROTEIN"/>
    <property type="match status" value="1"/>
</dbReference>
<evidence type="ECO:0000313" key="5">
    <source>
        <dbReference type="Proteomes" id="UP000236514"/>
    </source>
</evidence>
<dbReference type="RefSeq" id="WP_021350027.1">
    <property type="nucleotide sequence ID" value="NZ_JAHBRU010000001.1"/>
</dbReference>
<dbReference type="Gene3D" id="1.10.3290.10">
    <property type="entry name" value="Fido-like domain"/>
    <property type="match status" value="1"/>
</dbReference>
<name>A0A2K2TIN7_LIMFE</name>
<gene>
    <name evidence="4" type="ORF">C1Y38_05690</name>
</gene>
<organism evidence="4 5">
    <name type="scientific">Limosilactobacillus fermentum</name>
    <name type="common">Lactobacillus fermentum</name>
    <dbReference type="NCBI Taxonomy" id="1613"/>
    <lineage>
        <taxon>Bacteria</taxon>
        <taxon>Bacillati</taxon>
        <taxon>Bacillota</taxon>
        <taxon>Bacilli</taxon>
        <taxon>Lactobacillales</taxon>
        <taxon>Lactobacillaceae</taxon>
        <taxon>Limosilactobacillus</taxon>
    </lineage>
</organism>
<protein>
    <submittedName>
        <fullName evidence="4">Filamentation induced by cAMP protein fic</fullName>
    </submittedName>
</protein>
<feature type="domain" description="Fido" evidence="3">
    <location>
        <begin position="82"/>
        <end position="209"/>
    </location>
</feature>
<proteinExistence type="predicted"/>
<dbReference type="PROSITE" id="PS51459">
    <property type="entry name" value="FIDO"/>
    <property type="match status" value="1"/>
</dbReference>
<feature type="region of interest" description="Disordered" evidence="2">
    <location>
        <begin position="104"/>
        <end position="125"/>
    </location>
</feature>
<dbReference type="EMBL" id="POTQ01000009">
    <property type="protein sequence ID" value="PNV57965.1"/>
    <property type="molecule type" value="Genomic_DNA"/>
</dbReference>
<dbReference type="AlphaFoldDB" id="A0A2K2TIN7"/>
<evidence type="ECO:0000313" key="4">
    <source>
        <dbReference type="EMBL" id="PNV57965.1"/>
    </source>
</evidence>
<dbReference type="PANTHER" id="PTHR13504">
    <property type="entry name" value="FIDO DOMAIN-CONTAINING PROTEIN DDB_G0283145"/>
    <property type="match status" value="1"/>
</dbReference>
<dbReference type="Proteomes" id="UP000236514">
    <property type="component" value="Unassembled WGS sequence"/>
</dbReference>
<sequence length="209" mass="23717">MATYQFPDRFKLTRDQNRRFARSNIARLVYVNSRFEGITTTLPQTKTIIEGMGVSGVSIANMNKIIQLKRGWDYIINEDHPISLAVAKEINRIIARDESLEPGELRTGNGSVATEQGEYTPPQIDPNQEATFINTIIRDSTKSTTHQAMEIMYHGMRQQAFWDGNKRTATLLANKLMIDNGAGLINVPLDKWETWSNLIANFYFSVMSV</sequence>
<dbReference type="InterPro" id="IPR040198">
    <property type="entry name" value="Fido_containing"/>
</dbReference>
<dbReference type="InterPro" id="IPR036597">
    <property type="entry name" value="Fido-like_dom_sf"/>
</dbReference>
<accession>A0A2K2TIN7</accession>
<dbReference type="SUPFAM" id="SSF140931">
    <property type="entry name" value="Fic-like"/>
    <property type="match status" value="1"/>
</dbReference>